<feature type="transmembrane region" description="Helical" evidence="5">
    <location>
        <begin position="142"/>
        <end position="160"/>
    </location>
</feature>
<feature type="transmembrane region" description="Helical" evidence="5">
    <location>
        <begin position="48"/>
        <end position="68"/>
    </location>
</feature>
<dbReference type="PANTHER" id="PTHR10361">
    <property type="entry name" value="SODIUM-BILE ACID COTRANSPORTER"/>
    <property type="match status" value="1"/>
</dbReference>
<feature type="transmembrane region" description="Helical" evidence="5">
    <location>
        <begin position="326"/>
        <end position="347"/>
    </location>
</feature>
<evidence type="ECO:0000313" key="6">
    <source>
        <dbReference type="EMBL" id="CDF81004.1"/>
    </source>
</evidence>
<dbReference type="PANTHER" id="PTHR10361:SF28">
    <property type="entry name" value="P3 PROTEIN-RELATED"/>
    <property type="match status" value="1"/>
</dbReference>
<feature type="transmembrane region" description="Helical" evidence="5">
    <location>
        <begin position="6"/>
        <end position="36"/>
    </location>
</feature>
<keyword evidence="4 5" id="KW-0472">Membrane</keyword>
<evidence type="ECO:0000256" key="2">
    <source>
        <dbReference type="ARBA" id="ARBA00022692"/>
    </source>
</evidence>
<keyword evidence="7" id="KW-1185">Reference proteome</keyword>
<dbReference type="Gene3D" id="1.20.1530.20">
    <property type="match status" value="1"/>
</dbReference>
<evidence type="ECO:0000256" key="4">
    <source>
        <dbReference type="ARBA" id="ARBA00023136"/>
    </source>
</evidence>
<dbReference type="eggNOG" id="COG0385">
    <property type="taxonomic scope" value="Bacteria"/>
</dbReference>
<dbReference type="InterPro" id="IPR002657">
    <property type="entry name" value="BilAc:Na_symport/Acr3"/>
</dbReference>
<proteinExistence type="predicted"/>
<keyword evidence="3 5" id="KW-1133">Transmembrane helix</keyword>
<evidence type="ECO:0000256" key="5">
    <source>
        <dbReference type="SAM" id="Phobius"/>
    </source>
</evidence>
<feature type="transmembrane region" description="Helical" evidence="5">
    <location>
        <begin position="277"/>
        <end position="293"/>
    </location>
</feature>
<dbReference type="Pfam" id="PF01758">
    <property type="entry name" value="SBF"/>
    <property type="match status" value="1"/>
</dbReference>
<dbReference type="InterPro" id="IPR004710">
    <property type="entry name" value="Bilac:Na_transpt"/>
</dbReference>
<accession>T2KS79</accession>
<dbReference type="HOGENOM" id="CLU_034788_1_1_10"/>
<dbReference type="GO" id="GO:0016020">
    <property type="term" value="C:membrane"/>
    <property type="evidence" value="ECO:0007669"/>
    <property type="project" value="UniProtKB-SubCell"/>
</dbReference>
<dbReference type="PATRIC" id="fig|1347342.6.peg.3320"/>
<gene>
    <name evidence="6" type="ORF">BN863_32920</name>
</gene>
<reference evidence="6 7" key="1">
    <citation type="journal article" date="2013" name="Appl. Environ. Microbiol.">
        <title>The genome of the alga-associated marine flavobacterium Formosa agariphila KMM 3901T reveals a broad potential for degradation of algal polysaccharides.</title>
        <authorList>
            <person name="Mann A.J."/>
            <person name="Hahnke R.L."/>
            <person name="Huang S."/>
            <person name="Werner J."/>
            <person name="Xing P."/>
            <person name="Barbeyron T."/>
            <person name="Huettel B."/>
            <person name="Stueber K."/>
            <person name="Reinhardt R."/>
            <person name="Harder J."/>
            <person name="Gloeckner F.O."/>
            <person name="Amann R.I."/>
            <person name="Teeling H."/>
        </authorList>
    </citation>
    <scope>NUCLEOTIDE SEQUENCE [LARGE SCALE GENOMIC DNA]</scope>
    <source>
        <strain evidence="7">DSM 15362 / KCTC 12365 / LMG 23005 / KMM 3901</strain>
    </source>
</reference>
<evidence type="ECO:0000256" key="3">
    <source>
        <dbReference type="ARBA" id="ARBA00022989"/>
    </source>
</evidence>
<feature type="transmembrane region" description="Helical" evidence="5">
    <location>
        <begin position="302"/>
        <end position="320"/>
    </location>
</feature>
<evidence type="ECO:0000313" key="7">
    <source>
        <dbReference type="Proteomes" id="UP000016160"/>
    </source>
</evidence>
<evidence type="ECO:0000256" key="1">
    <source>
        <dbReference type="ARBA" id="ARBA00004141"/>
    </source>
</evidence>
<feature type="transmembrane region" description="Helical" evidence="5">
    <location>
        <begin position="206"/>
        <end position="227"/>
    </location>
</feature>
<feature type="transmembrane region" description="Helical" evidence="5">
    <location>
        <begin position="80"/>
        <end position="101"/>
    </location>
</feature>
<name>T2KS79_FORAG</name>
<protein>
    <submittedName>
        <fullName evidence="6">Bile acid:sodium symporter</fullName>
    </submittedName>
</protein>
<feature type="transmembrane region" description="Helical" evidence="5">
    <location>
        <begin position="167"/>
        <end position="186"/>
    </location>
</feature>
<dbReference type="InterPro" id="IPR038770">
    <property type="entry name" value="Na+/solute_symporter_sf"/>
</dbReference>
<dbReference type="OrthoDB" id="9806785at2"/>
<sequence>MQKYLGVLGFITIIIGLILIKTTYIAYMPIFLIIGIIGLALSTRNHKIWGGFTFSLWILAGVVTSLAYPQHFLQIGSFKLELLIVPLLQIIMFGMGSQMSLKDFQGVLKMPKGVIIGVVCQFTIMPIVGFTIASAFGFPPEIAAGIILVGSSPSGLASNVMSFIAKANLALSVTLTACATMLAPFLTPLLMRFFASEMITIDVWDMMIGIFNMVILPICAGLLFNVFAFDNKSNKTKAFQTLGFFGMVCIKNGINFFDQGGTVSSLLQNIAYDGLKFLVVPIILAVVLKYYLASRREAMNKVLSFISMLAIAVIIVVITASGRDSLLEVGFTLILACLLHNVFGYGLGYSVGKLLKLEEQDCRTIALEVGMQNGGLASGLALQMGKVATVGLAPAVFGPIMNISGSTLASWWKTKPPKTNKVKE</sequence>
<feature type="transmembrane region" description="Helical" evidence="5">
    <location>
        <begin position="113"/>
        <end position="136"/>
    </location>
</feature>
<comment type="subcellular location">
    <subcellularLocation>
        <location evidence="1">Membrane</location>
        <topology evidence="1">Multi-pass membrane protein</topology>
    </subcellularLocation>
</comment>
<dbReference type="STRING" id="1347342.BN863_32920"/>
<dbReference type="RefSeq" id="WP_038532437.1">
    <property type="nucleotide sequence ID" value="NZ_HG315671.1"/>
</dbReference>
<dbReference type="AlphaFoldDB" id="T2KS79"/>
<feature type="transmembrane region" description="Helical" evidence="5">
    <location>
        <begin position="239"/>
        <end position="257"/>
    </location>
</feature>
<keyword evidence="2 5" id="KW-0812">Transmembrane</keyword>
<dbReference type="Proteomes" id="UP000016160">
    <property type="component" value="Chromosome"/>
</dbReference>
<dbReference type="EMBL" id="HG315671">
    <property type="protein sequence ID" value="CDF81004.1"/>
    <property type="molecule type" value="Genomic_DNA"/>
</dbReference>
<organism evidence="6 7">
    <name type="scientific">Formosa agariphila (strain DSM 15362 / KCTC 12365 / LMG 23005 / KMM 3901 / M-2Alg 35-1)</name>
    <dbReference type="NCBI Taxonomy" id="1347342"/>
    <lineage>
        <taxon>Bacteria</taxon>
        <taxon>Pseudomonadati</taxon>
        <taxon>Bacteroidota</taxon>
        <taxon>Flavobacteriia</taxon>
        <taxon>Flavobacteriales</taxon>
        <taxon>Flavobacteriaceae</taxon>
        <taxon>Formosa</taxon>
    </lineage>
</organism>